<evidence type="ECO:0000313" key="8">
    <source>
        <dbReference type="Proteomes" id="UP000199019"/>
    </source>
</evidence>
<keyword evidence="4 6" id="KW-1133">Transmembrane helix</keyword>
<keyword evidence="8" id="KW-1185">Reference proteome</keyword>
<feature type="transmembrane region" description="Helical" evidence="6">
    <location>
        <begin position="77"/>
        <end position="96"/>
    </location>
</feature>
<dbReference type="PANTHER" id="PTHR10057:SF0">
    <property type="entry name" value="TRANSLOCATOR PROTEIN"/>
    <property type="match status" value="1"/>
</dbReference>
<protein>
    <submittedName>
        <fullName evidence="7">TspO and MBR related proteins</fullName>
    </submittedName>
</protein>
<dbReference type="RefSeq" id="WP_091757149.1">
    <property type="nucleotide sequence ID" value="NZ_FOHB01000002.1"/>
</dbReference>
<dbReference type="STRING" id="587636.SAMN05216199_1713"/>
<comment type="subcellular location">
    <subcellularLocation>
        <location evidence="1">Membrane</location>
        <topology evidence="1">Multi-pass membrane protein</topology>
    </subcellularLocation>
</comment>
<feature type="transmembrane region" description="Helical" evidence="6">
    <location>
        <begin position="133"/>
        <end position="151"/>
    </location>
</feature>
<evidence type="ECO:0000256" key="6">
    <source>
        <dbReference type="SAM" id="Phobius"/>
    </source>
</evidence>
<evidence type="ECO:0000256" key="4">
    <source>
        <dbReference type="ARBA" id="ARBA00022989"/>
    </source>
</evidence>
<dbReference type="Gene3D" id="1.20.1260.100">
    <property type="entry name" value="TspO/MBR protein"/>
    <property type="match status" value="1"/>
</dbReference>
<gene>
    <name evidence="7" type="ORF">SAMN05216199_1713</name>
</gene>
<sequence>MPQKRSLLATGAAVTATAVIGGLGTDVRSRWYANLDKPAWQPPGWAFGPAWTTLYALVATGSARALDRASTEERRTLWRALATNLVLNAGWNWLFFKARRPDLALAEVLVLEASSLDLARRAGRADPVAGRLFWPYAAWVAFATALNASIARRNRRSG</sequence>
<dbReference type="CDD" id="cd15904">
    <property type="entry name" value="TSPO_MBR"/>
    <property type="match status" value="1"/>
</dbReference>
<evidence type="ECO:0000313" key="7">
    <source>
        <dbReference type="EMBL" id="SER99391.1"/>
    </source>
</evidence>
<keyword evidence="5 6" id="KW-0472">Membrane</keyword>
<dbReference type="AlphaFoldDB" id="A0A1H9TQV1"/>
<keyword evidence="3 6" id="KW-0812">Transmembrane</keyword>
<dbReference type="FunFam" id="1.20.1260.100:FF:000001">
    <property type="entry name" value="translocator protein 2"/>
    <property type="match status" value="1"/>
</dbReference>
<dbReference type="Proteomes" id="UP000199019">
    <property type="component" value="Unassembled WGS sequence"/>
</dbReference>
<dbReference type="GO" id="GO:0033013">
    <property type="term" value="P:tetrapyrrole metabolic process"/>
    <property type="evidence" value="ECO:0007669"/>
    <property type="project" value="UniProtKB-ARBA"/>
</dbReference>
<proteinExistence type="inferred from homology"/>
<accession>A0A1H9TQV1</accession>
<dbReference type="InterPro" id="IPR038330">
    <property type="entry name" value="TspO/MBR-related_sf"/>
</dbReference>
<evidence type="ECO:0000256" key="1">
    <source>
        <dbReference type="ARBA" id="ARBA00004141"/>
    </source>
</evidence>
<name>A0A1H9TQV1_9MICO</name>
<reference evidence="8" key="1">
    <citation type="submission" date="2016-10" db="EMBL/GenBank/DDBJ databases">
        <authorList>
            <person name="Varghese N."/>
            <person name="Submissions S."/>
        </authorList>
    </citation>
    <scope>NUCLEOTIDE SEQUENCE [LARGE SCALE GENOMIC DNA]</scope>
    <source>
        <strain evidence="8">CGMCC 1.6963</strain>
    </source>
</reference>
<dbReference type="OrthoDB" id="9795496at2"/>
<comment type="similarity">
    <text evidence="2">Belongs to the TspO/BZRP family.</text>
</comment>
<evidence type="ECO:0000256" key="2">
    <source>
        <dbReference type="ARBA" id="ARBA00007524"/>
    </source>
</evidence>
<dbReference type="PANTHER" id="PTHR10057">
    <property type="entry name" value="PERIPHERAL-TYPE BENZODIAZEPINE RECEPTOR"/>
    <property type="match status" value="1"/>
</dbReference>
<organism evidence="7 8">
    <name type="scientific">Pedococcus cremeus</name>
    <dbReference type="NCBI Taxonomy" id="587636"/>
    <lineage>
        <taxon>Bacteria</taxon>
        <taxon>Bacillati</taxon>
        <taxon>Actinomycetota</taxon>
        <taxon>Actinomycetes</taxon>
        <taxon>Micrococcales</taxon>
        <taxon>Intrasporangiaceae</taxon>
        <taxon>Pedococcus</taxon>
    </lineage>
</organism>
<feature type="transmembrane region" description="Helical" evidence="6">
    <location>
        <begin position="45"/>
        <end position="65"/>
    </location>
</feature>
<dbReference type="PIRSF" id="PIRSF005859">
    <property type="entry name" value="PBR"/>
    <property type="match status" value="1"/>
</dbReference>
<dbReference type="Pfam" id="PF03073">
    <property type="entry name" value="TspO_MBR"/>
    <property type="match status" value="1"/>
</dbReference>
<dbReference type="InterPro" id="IPR004307">
    <property type="entry name" value="TspO_MBR"/>
</dbReference>
<evidence type="ECO:0000256" key="3">
    <source>
        <dbReference type="ARBA" id="ARBA00022692"/>
    </source>
</evidence>
<evidence type="ECO:0000256" key="5">
    <source>
        <dbReference type="ARBA" id="ARBA00023136"/>
    </source>
</evidence>
<dbReference type="GO" id="GO:0016020">
    <property type="term" value="C:membrane"/>
    <property type="evidence" value="ECO:0007669"/>
    <property type="project" value="UniProtKB-SubCell"/>
</dbReference>
<dbReference type="EMBL" id="FOHB01000002">
    <property type="protein sequence ID" value="SER99391.1"/>
    <property type="molecule type" value="Genomic_DNA"/>
</dbReference>